<proteinExistence type="predicted"/>
<gene>
    <name evidence="2" type="ORF">SAMN05216466_106209</name>
</gene>
<feature type="transmembrane region" description="Helical" evidence="1">
    <location>
        <begin position="23"/>
        <end position="41"/>
    </location>
</feature>
<protein>
    <submittedName>
        <fullName evidence="2">Uncharacterized protein</fullName>
    </submittedName>
</protein>
<accession>A0A1G7YIR0</accession>
<keyword evidence="1" id="KW-1133">Transmembrane helix</keyword>
<keyword evidence="1" id="KW-0472">Membrane</keyword>
<evidence type="ECO:0000256" key="1">
    <source>
        <dbReference type="SAM" id="Phobius"/>
    </source>
</evidence>
<dbReference type="AlphaFoldDB" id="A0A1G7YIR0"/>
<name>A0A1G7YIR0_9BURK</name>
<sequence>MPVTLHPFWLGTGGVPSIPDPQLLALALMVACGWMVLPFIWTSV</sequence>
<reference evidence="2 3" key="1">
    <citation type="submission" date="2016-10" db="EMBL/GenBank/DDBJ databases">
        <authorList>
            <person name="de Groot N.N."/>
        </authorList>
    </citation>
    <scope>NUCLEOTIDE SEQUENCE [LARGE SCALE GENOMIC DNA]</scope>
    <source>
        <strain evidence="2 3">LMG 2247</strain>
    </source>
</reference>
<dbReference type="EMBL" id="FNCJ01000006">
    <property type="protein sequence ID" value="SDG96452.1"/>
    <property type="molecule type" value="Genomic_DNA"/>
</dbReference>
<dbReference type="RefSeq" id="WP_280517445.1">
    <property type="nucleotide sequence ID" value="NZ_FNCJ01000006.1"/>
</dbReference>
<organism evidence="2 3">
    <name type="scientific">Paraburkholderia phenazinium</name>
    <dbReference type="NCBI Taxonomy" id="60549"/>
    <lineage>
        <taxon>Bacteria</taxon>
        <taxon>Pseudomonadati</taxon>
        <taxon>Pseudomonadota</taxon>
        <taxon>Betaproteobacteria</taxon>
        <taxon>Burkholderiales</taxon>
        <taxon>Burkholderiaceae</taxon>
        <taxon>Paraburkholderia</taxon>
    </lineage>
</organism>
<evidence type="ECO:0000313" key="3">
    <source>
        <dbReference type="Proteomes" id="UP000199706"/>
    </source>
</evidence>
<dbReference type="Proteomes" id="UP000199706">
    <property type="component" value="Unassembled WGS sequence"/>
</dbReference>
<keyword evidence="1" id="KW-0812">Transmembrane</keyword>
<evidence type="ECO:0000313" key="2">
    <source>
        <dbReference type="EMBL" id="SDG96452.1"/>
    </source>
</evidence>